<protein>
    <recommendedName>
        <fullName evidence="2">histidine kinase</fullName>
        <ecNumber evidence="2">2.7.13.3</ecNumber>
    </recommendedName>
</protein>
<keyword evidence="7" id="KW-0812">Transmembrane</keyword>
<keyword evidence="4" id="KW-0808">Transferase</keyword>
<keyword evidence="7" id="KW-0472">Membrane</keyword>
<evidence type="ECO:0000256" key="6">
    <source>
        <dbReference type="ARBA" id="ARBA00023012"/>
    </source>
</evidence>
<keyword evidence="10" id="KW-1185">Reference proteome</keyword>
<dbReference type="EMBL" id="VTUX01000006">
    <property type="protein sequence ID" value="KAA1190091.1"/>
    <property type="molecule type" value="Genomic_DNA"/>
</dbReference>
<feature type="transmembrane region" description="Helical" evidence="7">
    <location>
        <begin position="202"/>
        <end position="223"/>
    </location>
</feature>
<dbReference type="InterPro" id="IPR005467">
    <property type="entry name" value="His_kinase_dom"/>
</dbReference>
<organism evidence="9 10">
    <name type="scientific">Pseudohalioglobus sediminis</name>
    <dbReference type="NCBI Taxonomy" id="2606449"/>
    <lineage>
        <taxon>Bacteria</taxon>
        <taxon>Pseudomonadati</taxon>
        <taxon>Pseudomonadota</taxon>
        <taxon>Gammaproteobacteria</taxon>
        <taxon>Cellvibrionales</taxon>
        <taxon>Halieaceae</taxon>
        <taxon>Pseudohalioglobus</taxon>
    </lineage>
</organism>
<dbReference type="AlphaFoldDB" id="A0A5B0WV72"/>
<dbReference type="InterPro" id="IPR050980">
    <property type="entry name" value="2C_sensor_his_kinase"/>
</dbReference>
<dbReference type="GO" id="GO:0000160">
    <property type="term" value="P:phosphorelay signal transduction system"/>
    <property type="evidence" value="ECO:0007669"/>
    <property type="project" value="UniProtKB-KW"/>
</dbReference>
<keyword evidence="6" id="KW-0902">Two-component regulatory system</keyword>
<dbReference type="PROSITE" id="PS50109">
    <property type="entry name" value="HIS_KIN"/>
    <property type="match status" value="1"/>
</dbReference>
<keyword evidence="7" id="KW-1133">Transmembrane helix</keyword>
<dbReference type="GO" id="GO:0004673">
    <property type="term" value="F:protein histidine kinase activity"/>
    <property type="evidence" value="ECO:0007669"/>
    <property type="project" value="UniProtKB-EC"/>
</dbReference>
<dbReference type="Proteomes" id="UP000323708">
    <property type="component" value="Unassembled WGS sequence"/>
</dbReference>
<evidence type="ECO:0000313" key="9">
    <source>
        <dbReference type="EMBL" id="KAA1190091.1"/>
    </source>
</evidence>
<evidence type="ECO:0000256" key="1">
    <source>
        <dbReference type="ARBA" id="ARBA00000085"/>
    </source>
</evidence>
<dbReference type="PANTHER" id="PTHR44936:SF9">
    <property type="entry name" value="SENSOR PROTEIN CREC"/>
    <property type="match status" value="1"/>
</dbReference>
<evidence type="ECO:0000256" key="4">
    <source>
        <dbReference type="ARBA" id="ARBA00022679"/>
    </source>
</evidence>
<name>A0A5B0WV72_9GAMM</name>
<dbReference type="RefSeq" id="WP_149611990.1">
    <property type="nucleotide sequence ID" value="NZ_VTUX01000006.1"/>
</dbReference>
<dbReference type="EC" id="2.7.13.3" evidence="2"/>
<dbReference type="PANTHER" id="PTHR44936">
    <property type="entry name" value="SENSOR PROTEIN CREC"/>
    <property type="match status" value="1"/>
</dbReference>
<dbReference type="InterPro" id="IPR004358">
    <property type="entry name" value="Sig_transdc_His_kin-like_C"/>
</dbReference>
<feature type="transmembrane region" description="Helical" evidence="7">
    <location>
        <begin position="6"/>
        <end position="28"/>
    </location>
</feature>
<evidence type="ECO:0000256" key="3">
    <source>
        <dbReference type="ARBA" id="ARBA00022553"/>
    </source>
</evidence>
<accession>A0A5B0WV72</accession>
<feature type="domain" description="Histidine kinase" evidence="8">
    <location>
        <begin position="284"/>
        <end position="501"/>
    </location>
</feature>
<evidence type="ECO:0000256" key="5">
    <source>
        <dbReference type="ARBA" id="ARBA00022777"/>
    </source>
</evidence>
<evidence type="ECO:0000259" key="8">
    <source>
        <dbReference type="PROSITE" id="PS50109"/>
    </source>
</evidence>
<sequence>MNKKSFGLQLGLSLWSVVLVLLVVFWFINVETYKRDVFGENILMMSSRISDTVEGLPIMYEDTSELAGAILKAEYDGMSSVPLEEAAGAVFDIHQEEPIYHYELDNGGRLEESFDRHWNREFETHSGVKPVTHWLSEEQLYKTAHLLATTGATFSLYENSFSTTSPYFSLLLPYWPDDDKAIVIVAGADNALGKITRHSASLAINLVSVFLVFTAVLVTLVHIQTRRFRSVLLQLISSDTSGRQEADAMRIQYPGELSDLVERINITNQTNYEHIKHLKLLLKDIHHEVGAPIGIVRHEIALSENETLRHTVDAQLDWMSDVLNGYMAIADVANQLTLSEMVNVTEICEVARSRVLDYCKIMERSCDISINVPTNINYPIRREAMLLLLTELGRNAVKYGELSVTYFAETRGPKNKSDRSALPDSLVLRVENDGSAIPEENYGVLVEAGRRLRDDSPGTGWGLFMIQRLVEYLSGSLEIGRSALGGEAGGVRIEVTLPYHTGNVDTHT</sequence>
<evidence type="ECO:0000256" key="2">
    <source>
        <dbReference type="ARBA" id="ARBA00012438"/>
    </source>
</evidence>
<dbReference type="SMART" id="SM00387">
    <property type="entry name" value="HATPase_c"/>
    <property type="match status" value="1"/>
</dbReference>
<keyword evidence="3" id="KW-0597">Phosphoprotein</keyword>
<dbReference type="PRINTS" id="PR00344">
    <property type="entry name" value="BCTRLSENSOR"/>
</dbReference>
<dbReference type="InterPro" id="IPR036890">
    <property type="entry name" value="HATPase_C_sf"/>
</dbReference>
<proteinExistence type="predicted"/>
<dbReference type="InterPro" id="IPR003594">
    <property type="entry name" value="HATPase_dom"/>
</dbReference>
<dbReference type="SUPFAM" id="SSF55874">
    <property type="entry name" value="ATPase domain of HSP90 chaperone/DNA topoisomerase II/histidine kinase"/>
    <property type="match status" value="1"/>
</dbReference>
<comment type="caution">
    <text evidence="9">The sequence shown here is derived from an EMBL/GenBank/DDBJ whole genome shotgun (WGS) entry which is preliminary data.</text>
</comment>
<evidence type="ECO:0000256" key="7">
    <source>
        <dbReference type="SAM" id="Phobius"/>
    </source>
</evidence>
<gene>
    <name evidence="9" type="ORF">F0M18_13580</name>
</gene>
<evidence type="ECO:0000313" key="10">
    <source>
        <dbReference type="Proteomes" id="UP000323708"/>
    </source>
</evidence>
<reference evidence="9 10" key="1">
    <citation type="submission" date="2019-09" db="EMBL/GenBank/DDBJ databases">
        <authorList>
            <person name="Chen X.-Y."/>
        </authorList>
    </citation>
    <scope>NUCLEOTIDE SEQUENCE [LARGE SCALE GENOMIC DNA]</scope>
    <source>
        <strain evidence="9 10">NY5</strain>
    </source>
</reference>
<dbReference type="Gene3D" id="3.30.565.10">
    <property type="entry name" value="Histidine kinase-like ATPase, C-terminal domain"/>
    <property type="match status" value="1"/>
</dbReference>
<keyword evidence="5 9" id="KW-0418">Kinase</keyword>
<comment type="catalytic activity">
    <reaction evidence="1">
        <text>ATP + protein L-histidine = ADP + protein N-phospho-L-histidine.</text>
        <dbReference type="EC" id="2.7.13.3"/>
    </reaction>
</comment>
<dbReference type="Pfam" id="PF02518">
    <property type="entry name" value="HATPase_c"/>
    <property type="match status" value="1"/>
</dbReference>